<keyword evidence="1 2" id="KW-0732">Signal</keyword>
<evidence type="ECO:0000256" key="2">
    <source>
        <dbReference type="SAM" id="SignalP"/>
    </source>
</evidence>
<protein>
    <recommendedName>
        <fullName evidence="3">Yeast cell wall synthesis Kre9/Knh1-like N-terminal domain-containing protein</fullName>
    </recommendedName>
</protein>
<gene>
    <name evidence="4" type="ORF">HO173_000715</name>
</gene>
<dbReference type="InterPro" id="IPR018466">
    <property type="entry name" value="Kre9/Knh1-like_N"/>
</dbReference>
<dbReference type="RefSeq" id="XP_037170171.1">
    <property type="nucleotide sequence ID" value="XM_037302664.1"/>
</dbReference>
<dbReference type="PANTHER" id="PTHR40633">
    <property type="entry name" value="MATRIX PROTEIN, PUTATIVE (AFU_ORTHOLOGUE AFUA_8G05410)-RELATED"/>
    <property type="match status" value="1"/>
</dbReference>
<proteinExistence type="predicted"/>
<reference evidence="4 5" key="1">
    <citation type="journal article" date="2020" name="Genomics">
        <title>Complete, high-quality genomes from long-read metagenomic sequencing of two wolf lichen thalli reveals enigmatic genome architecture.</title>
        <authorList>
            <person name="McKenzie S.K."/>
            <person name="Walston R.F."/>
            <person name="Allen J.L."/>
        </authorList>
    </citation>
    <scope>NUCLEOTIDE SEQUENCE [LARGE SCALE GENOMIC DNA]</scope>
    <source>
        <strain evidence="4">WasteWater2</strain>
    </source>
</reference>
<evidence type="ECO:0000259" key="3">
    <source>
        <dbReference type="Pfam" id="PF10342"/>
    </source>
</evidence>
<dbReference type="Pfam" id="PF10342">
    <property type="entry name" value="Kre9_KNH"/>
    <property type="match status" value="1"/>
</dbReference>
<sequence>MFFSMVRLSLMAAGFLLPIHVQAVAFSVDSFEGIAVGKPMSLSWWGDKTPVTIKLLQGPPEALEAVVTIAPNLAGDSYTWTPTTIPAGTYVLSITQGTETNYSPQFPVAGTPAPASAGAKPVTKAVPPVATGHVLPPALIAAHYPPAGYDNGSRGICAPDASGNGTSAAFPCDSSVERTLGHFPRSVAGIVRTGGAIGAAVVGMAFACMLVL</sequence>
<dbReference type="Proteomes" id="UP000578531">
    <property type="component" value="Unassembled WGS sequence"/>
</dbReference>
<comment type="caution">
    <text evidence="4">The sequence shown here is derived from an EMBL/GenBank/DDBJ whole genome shotgun (WGS) entry which is preliminary data.</text>
</comment>
<organism evidence="4 5">
    <name type="scientific">Letharia columbiana</name>
    <dbReference type="NCBI Taxonomy" id="112416"/>
    <lineage>
        <taxon>Eukaryota</taxon>
        <taxon>Fungi</taxon>
        <taxon>Dikarya</taxon>
        <taxon>Ascomycota</taxon>
        <taxon>Pezizomycotina</taxon>
        <taxon>Lecanoromycetes</taxon>
        <taxon>OSLEUM clade</taxon>
        <taxon>Lecanoromycetidae</taxon>
        <taxon>Lecanorales</taxon>
        <taxon>Lecanorineae</taxon>
        <taxon>Parmeliaceae</taxon>
        <taxon>Letharia</taxon>
    </lineage>
</organism>
<dbReference type="AlphaFoldDB" id="A0A8H6G5K5"/>
<keyword evidence="5" id="KW-1185">Reference proteome</keyword>
<evidence type="ECO:0000256" key="1">
    <source>
        <dbReference type="ARBA" id="ARBA00022729"/>
    </source>
</evidence>
<name>A0A8H6G5K5_9LECA</name>
<accession>A0A8H6G5K5</accession>
<feature type="domain" description="Yeast cell wall synthesis Kre9/Knh1-like N-terminal" evidence="3">
    <location>
        <begin position="34"/>
        <end position="108"/>
    </location>
</feature>
<dbReference type="InterPro" id="IPR052982">
    <property type="entry name" value="SRP1/TIP1-like"/>
</dbReference>
<evidence type="ECO:0000313" key="4">
    <source>
        <dbReference type="EMBL" id="KAF6240923.1"/>
    </source>
</evidence>
<dbReference type="PANTHER" id="PTHR40633:SF1">
    <property type="entry name" value="GPI ANCHORED SERINE-THREONINE RICH PROTEIN (AFU_ORTHOLOGUE AFUA_1G03630)"/>
    <property type="match status" value="1"/>
</dbReference>
<dbReference type="GeneID" id="59282394"/>
<feature type="signal peptide" evidence="2">
    <location>
        <begin position="1"/>
        <end position="23"/>
    </location>
</feature>
<evidence type="ECO:0000313" key="5">
    <source>
        <dbReference type="Proteomes" id="UP000578531"/>
    </source>
</evidence>
<dbReference type="EMBL" id="JACCJC010000002">
    <property type="protein sequence ID" value="KAF6240923.1"/>
    <property type="molecule type" value="Genomic_DNA"/>
</dbReference>
<dbReference type="OrthoDB" id="5589325at2759"/>
<feature type="chain" id="PRO_5034210926" description="Yeast cell wall synthesis Kre9/Knh1-like N-terminal domain-containing protein" evidence="2">
    <location>
        <begin position="24"/>
        <end position="212"/>
    </location>
</feature>